<dbReference type="GO" id="GO:0016757">
    <property type="term" value="F:glycosyltransferase activity"/>
    <property type="evidence" value="ECO:0007669"/>
    <property type="project" value="UniProtKB-KW"/>
</dbReference>
<keyword evidence="9" id="KW-1185">Reference proteome</keyword>
<dbReference type="Proteomes" id="UP000216057">
    <property type="component" value="Unassembled WGS sequence"/>
</dbReference>
<accession>A0A261G563</accession>
<dbReference type="EMBL" id="MWWZ01000009">
    <property type="protein sequence ID" value="OZG66571.1"/>
    <property type="molecule type" value="Genomic_DNA"/>
</dbReference>
<reference evidence="7 9" key="2">
    <citation type="submission" date="2020-10" db="EMBL/GenBank/DDBJ databases">
        <title>Genome sequencing of Bifidobacterium eulemuris_DSMZ_100216.</title>
        <authorList>
            <person name="Kim J."/>
        </authorList>
    </citation>
    <scope>NUCLEOTIDE SEQUENCE [LARGE SCALE GENOMIC DNA]</scope>
    <source>
        <strain evidence="7 9">DSM 100216</strain>
    </source>
</reference>
<name>A0A261G563_9BIFI</name>
<evidence type="ECO:0000313" key="7">
    <source>
        <dbReference type="EMBL" id="QOL32654.1"/>
    </source>
</evidence>
<keyword evidence="3" id="KW-0328">Glycosyltransferase</keyword>
<evidence type="ECO:0000256" key="2">
    <source>
        <dbReference type="ARBA" id="ARBA00006739"/>
    </source>
</evidence>
<comment type="pathway">
    <text evidence="1">Cell wall biogenesis; cell wall polysaccharide biosynthesis.</text>
</comment>
<reference evidence="6 8" key="1">
    <citation type="journal article" date="2017" name="BMC Genomics">
        <title>Comparative genomic and phylogenomic analyses of the Bifidobacteriaceae family.</title>
        <authorList>
            <person name="Lugli G.A."/>
            <person name="Milani C."/>
            <person name="Turroni F."/>
            <person name="Duranti S."/>
            <person name="Mancabelli L."/>
            <person name="Mangifesta M."/>
            <person name="Ferrario C."/>
            <person name="Modesto M."/>
            <person name="Mattarelli P."/>
            <person name="Jiri K."/>
            <person name="van Sinderen D."/>
            <person name="Ventura M."/>
        </authorList>
    </citation>
    <scope>NUCLEOTIDE SEQUENCE [LARGE SCALE GENOMIC DNA]</scope>
    <source>
        <strain evidence="6 8">DSM 100216</strain>
    </source>
</reference>
<dbReference type="Gene3D" id="3.90.550.10">
    <property type="entry name" value="Spore Coat Polysaccharide Biosynthesis Protein SpsA, Chain A"/>
    <property type="match status" value="1"/>
</dbReference>
<evidence type="ECO:0000256" key="4">
    <source>
        <dbReference type="ARBA" id="ARBA00022679"/>
    </source>
</evidence>
<evidence type="ECO:0000313" key="8">
    <source>
        <dbReference type="Proteomes" id="UP000216057"/>
    </source>
</evidence>
<evidence type="ECO:0000313" key="6">
    <source>
        <dbReference type="EMBL" id="OZG66571.1"/>
    </source>
</evidence>
<dbReference type="PANTHER" id="PTHR43179">
    <property type="entry name" value="RHAMNOSYLTRANSFERASE WBBL"/>
    <property type="match status" value="1"/>
</dbReference>
<dbReference type="OrthoDB" id="9771846at2"/>
<dbReference type="Proteomes" id="UP000593943">
    <property type="component" value="Chromosome"/>
</dbReference>
<dbReference type="Pfam" id="PF00535">
    <property type="entry name" value="Glycos_transf_2"/>
    <property type="match status" value="1"/>
</dbReference>
<dbReference type="InterPro" id="IPR001173">
    <property type="entry name" value="Glyco_trans_2-like"/>
</dbReference>
<feature type="domain" description="Glycosyltransferase 2-like" evidence="5">
    <location>
        <begin position="47"/>
        <end position="107"/>
    </location>
</feature>
<organism evidence="6 8">
    <name type="scientific">Bifidobacterium eulemuris</name>
    <dbReference type="NCBI Taxonomy" id="1765219"/>
    <lineage>
        <taxon>Bacteria</taxon>
        <taxon>Bacillati</taxon>
        <taxon>Actinomycetota</taxon>
        <taxon>Actinomycetes</taxon>
        <taxon>Bifidobacteriales</taxon>
        <taxon>Bifidobacteriaceae</taxon>
        <taxon>Bifidobacterium</taxon>
    </lineage>
</organism>
<dbReference type="PANTHER" id="PTHR43179:SF12">
    <property type="entry name" value="GALACTOFURANOSYLTRANSFERASE GLFT2"/>
    <property type="match status" value="1"/>
</dbReference>
<evidence type="ECO:0000259" key="5">
    <source>
        <dbReference type="Pfam" id="PF00535"/>
    </source>
</evidence>
<dbReference type="SUPFAM" id="SSF53448">
    <property type="entry name" value="Nucleotide-diphospho-sugar transferases"/>
    <property type="match status" value="1"/>
</dbReference>
<dbReference type="RefSeq" id="WP_094637282.1">
    <property type="nucleotide sequence ID" value="NZ_CP062938.1"/>
</dbReference>
<protein>
    <submittedName>
        <fullName evidence="6">Glycosyl transferase family 2</fullName>
    </submittedName>
    <submittedName>
        <fullName evidence="7">Glycosyltransferase</fullName>
    </submittedName>
</protein>
<proteinExistence type="inferred from homology"/>
<dbReference type="EMBL" id="CP062938">
    <property type="protein sequence ID" value="QOL32654.1"/>
    <property type="molecule type" value="Genomic_DNA"/>
</dbReference>
<evidence type="ECO:0000256" key="3">
    <source>
        <dbReference type="ARBA" id="ARBA00022676"/>
    </source>
</evidence>
<comment type="similarity">
    <text evidence="2">Belongs to the glycosyltransferase 2 family.</text>
</comment>
<dbReference type="KEGG" id="beu:BE0216_09570"/>
<evidence type="ECO:0000313" key="9">
    <source>
        <dbReference type="Proteomes" id="UP000593943"/>
    </source>
</evidence>
<evidence type="ECO:0000256" key="1">
    <source>
        <dbReference type="ARBA" id="ARBA00004776"/>
    </source>
</evidence>
<sequence length="315" mass="36069">MIRIAAGVVLFNPQEIARVQMGLRHIAEQVETLYIYDNSTVPTPLDMPSDVVVISNHRNLGIAHALNAIMHRADQDGFDWVVTLDQDSVVPKGLVEAFSDEINSSQENIGIICPQVIDKRRIYNSQPVQSPDREYVSKAITSASCTSIKAWKMIGQFDEWMFIDLVDNEFCKRMTTSGFKILRLNRWVLDQEFGTITPKPISQQRFWLELSKITHIKNLAKFSYSKQVNSLRVYYVHRNIIYANRKLRHYGQVGYNSFNCRGYLGFIINYSLPSILRAQHKRRVLHSIVKGTLDGLKAPVEVWSAPELELRGVAE</sequence>
<dbReference type="InterPro" id="IPR029044">
    <property type="entry name" value="Nucleotide-diphossugar_trans"/>
</dbReference>
<dbReference type="AlphaFoldDB" id="A0A261G563"/>
<gene>
    <name evidence="7" type="ORF">BE0216_09570</name>
    <name evidence="6" type="ORF">BEUL_1735</name>
</gene>
<keyword evidence="4 6" id="KW-0808">Transferase</keyword>